<evidence type="ECO:0000256" key="7">
    <source>
        <dbReference type="SAM" id="Coils"/>
    </source>
</evidence>
<dbReference type="GO" id="GO:0012505">
    <property type="term" value="C:endomembrane system"/>
    <property type="evidence" value="ECO:0007669"/>
    <property type="project" value="UniProtKB-SubCell"/>
</dbReference>
<dbReference type="GO" id="GO:0004222">
    <property type="term" value="F:metalloendopeptidase activity"/>
    <property type="evidence" value="ECO:0007669"/>
    <property type="project" value="InterPro"/>
</dbReference>
<evidence type="ECO:0000256" key="1">
    <source>
        <dbReference type="ARBA" id="ARBA00001947"/>
    </source>
</evidence>
<dbReference type="GO" id="GO:0016020">
    <property type="term" value="C:membrane"/>
    <property type="evidence" value="ECO:0007669"/>
    <property type="project" value="InterPro"/>
</dbReference>
<evidence type="ECO:0000256" key="5">
    <source>
        <dbReference type="ARBA" id="ARBA00022989"/>
    </source>
</evidence>
<dbReference type="PANTHER" id="PTHR13325:SF3">
    <property type="entry name" value="MEMBRANE-BOUND TRANSCRIPTION FACTOR SITE-2 PROTEASE"/>
    <property type="match status" value="1"/>
</dbReference>
<feature type="transmembrane region" description="Helical" evidence="8">
    <location>
        <begin position="317"/>
        <end position="334"/>
    </location>
</feature>
<feature type="transmembrane region" description="Helical" evidence="8">
    <location>
        <begin position="382"/>
        <end position="410"/>
    </location>
</feature>
<evidence type="ECO:0000256" key="2">
    <source>
        <dbReference type="ARBA" id="ARBA00004127"/>
    </source>
</evidence>
<dbReference type="PANTHER" id="PTHR13325">
    <property type="entry name" value="PROTEASE M50 MEMBRANE-BOUND TRANSCRIPTION FACTOR SITE 2 PROTEASE"/>
    <property type="match status" value="1"/>
</dbReference>
<dbReference type="EMBL" id="SJPT01000003">
    <property type="protein sequence ID" value="TWU24216.1"/>
    <property type="molecule type" value="Genomic_DNA"/>
</dbReference>
<dbReference type="InterPro" id="IPR001193">
    <property type="entry name" value="MBTPS2"/>
</dbReference>
<organism evidence="10 11">
    <name type="scientific">Novipirellula galeiformis</name>
    <dbReference type="NCBI Taxonomy" id="2528004"/>
    <lineage>
        <taxon>Bacteria</taxon>
        <taxon>Pseudomonadati</taxon>
        <taxon>Planctomycetota</taxon>
        <taxon>Planctomycetia</taxon>
        <taxon>Pirellulales</taxon>
        <taxon>Pirellulaceae</taxon>
        <taxon>Novipirellula</taxon>
    </lineage>
</organism>
<name>A0A5C6CM32_9BACT</name>
<feature type="transmembrane region" description="Helical" evidence="8">
    <location>
        <begin position="184"/>
        <end position="203"/>
    </location>
</feature>
<keyword evidence="4 8" id="KW-0812">Transmembrane</keyword>
<feature type="transmembrane region" description="Helical" evidence="8">
    <location>
        <begin position="246"/>
        <end position="266"/>
    </location>
</feature>
<dbReference type="RefSeq" id="WP_146594443.1">
    <property type="nucleotide sequence ID" value="NZ_SJPT01000003.1"/>
</dbReference>
<evidence type="ECO:0000256" key="4">
    <source>
        <dbReference type="ARBA" id="ARBA00022692"/>
    </source>
</evidence>
<dbReference type="GO" id="GO:0005737">
    <property type="term" value="C:cytoplasm"/>
    <property type="evidence" value="ECO:0007669"/>
    <property type="project" value="TreeGrafter"/>
</dbReference>
<dbReference type="OrthoDB" id="9759690at2"/>
<comment type="subcellular location">
    <subcellularLocation>
        <location evidence="2">Endomembrane system</location>
        <topology evidence="2">Multi-pass membrane protein</topology>
    </subcellularLocation>
</comment>
<keyword evidence="11" id="KW-1185">Reference proteome</keyword>
<comment type="caution">
    <text evidence="10">The sequence shown here is derived from an EMBL/GenBank/DDBJ whole genome shotgun (WGS) entry which is preliminary data.</text>
</comment>
<feature type="transmembrane region" description="Helical" evidence="8">
    <location>
        <begin position="416"/>
        <end position="436"/>
    </location>
</feature>
<dbReference type="Pfam" id="PF02163">
    <property type="entry name" value="Peptidase_M50"/>
    <property type="match status" value="1"/>
</dbReference>
<evidence type="ECO:0000256" key="3">
    <source>
        <dbReference type="ARBA" id="ARBA00007931"/>
    </source>
</evidence>
<feature type="coiled-coil region" evidence="7">
    <location>
        <begin position="556"/>
        <end position="583"/>
    </location>
</feature>
<evidence type="ECO:0000256" key="8">
    <source>
        <dbReference type="SAM" id="Phobius"/>
    </source>
</evidence>
<comment type="cofactor">
    <cofactor evidence="1">
        <name>Zn(2+)</name>
        <dbReference type="ChEBI" id="CHEBI:29105"/>
    </cofactor>
</comment>
<dbReference type="GO" id="GO:0031293">
    <property type="term" value="P:membrane protein intracellular domain proteolysis"/>
    <property type="evidence" value="ECO:0007669"/>
    <property type="project" value="TreeGrafter"/>
</dbReference>
<protein>
    <submittedName>
        <fullName evidence="10">Peptidase family M50</fullName>
    </submittedName>
</protein>
<feature type="transmembrane region" description="Helical" evidence="8">
    <location>
        <begin position="287"/>
        <end position="305"/>
    </location>
</feature>
<comment type="similarity">
    <text evidence="3">Belongs to the peptidase M50B family.</text>
</comment>
<evidence type="ECO:0000256" key="6">
    <source>
        <dbReference type="ARBA" id="ARBA00023136"/>
    </source>
</evidence>
<reference evidence="10 11" key="1">
    <citation type="submission" date="2019-02" db="EMBL/GenBank/DDBJ databases">
        <title>Deep-cultivation of Planctomycetes and their phenomic and genomic characterization uncovers novel biology.</title>
        <authorList>
            <person name="Wiegand S."/>
            <person name="Jogler M."/>
            <person name="Boedeker C."/>
            <person name="Pinto D."/>
            <person name="Vollmers J."/>
            <person name="Rivas-Marin E."/>
            <person name="Kohn T."/>
            <person name="Peeters S.H."/>
            <person name="Heuer A."/>
            <person name="Rast P."/>
            <person name="Oberbeckmann S."/>
            <person name="Bunk B."/>
            <person name="Jeske O."/>
            <person name="Meyerdierks A."/>
            <person name="Storesund J.E."/>
            <person name="Kallscheuer N."/>
            <person name="Luecker S."/>
            <person name="Lage O.M."/>
            <person name="Pohl T."/>
            <person name="Merkel B.J."/>
            <person name="Hornburger P."/>
            <person name="Mueller R.-W."/>
            <person name="Bruemmer F."/>
            <person name="Labrenz M."/>
            <person name="Spormann A.M."/>
            <person name="Op Den Camp H."/>
            <person name="Overmann J."/>
            <person name="Amann R."/>
            <person name="Jetten M.S.M."/>
            <person name="Mascher T."/>
            <person name="Medema M.H."/>
            <person name="Devos D.P."/>
            <person name="Kaster A.-K."/>
            <person name="Ovreas L."/>
            <person name="Rohde M."/>
            <person name="Galperin M.Y."/>
            <person name="Jogler C."/>
        </authorList>
    </citation>
    <scope>NUCLEOTIDE SEQUENCE [LARGE SCALE GENOMIC DNA]</scope>
    <source>
        <strain evidence="10 11">Pla52o</strain>
    </source>
</reference>
<gene>
    <name evidence="10" type="ORF">Pla52o_21420</name>
</gene>
<keyword evidence="5 8" id="KW-1133">Transmembrane helix</keyword>
<feature type="transmembrane region" description="Helical" evidence="8">
    <location>
        <begin position="456"/>
        <end position="477"/>
    </location>
</feature>
<dbReference type="CDD" id="cd05709">
    <property type="entry name" value="S2P-M50"/>
    <property type="match status" value="1"/>
</dbReference>
<accession>A0A5C6CM32</accession>
<evidence type="ECO:0000259" key="9">
    <source>
        <dbReference type="Pfam" id="PF02163"/>
    </source>
</evidence>
<keyword evidence="7" id="KW-0175">Coiled coil</keyword>
<feature type="domain" description="Peptidase M50" evidence="9">
    <location>
        <begin position="226"/>
        <end position="331"/>
    </location>
</feature>
<keyword evidence="6 8" id="KW-0472">Membrane</keyword>
<proteinExistence type="inferred from homology"/>
<dbReference type="InterPro" id="IPR008915">
    <property type="entry name" value="Peptidase_M50"/>
</dbReference>
<evidence type="ECO:0000313" key="11">
    <source>
        <dbReference type="Proteomes" id="UP000316304"/>
    </source>
</evidence>
<feature type="transmembrane region" description="Helical" evidence="8">
    <location>
        <begin position="215"/>
        <end position="234"/>
    </location>
</feature>
<evidence type="ECO:0000313" key="10">
    <source>
        <dbReference type="EMBL" id="TWU24216.1"/>
    </source>
</evidence>
<sequence>MSSDANSPSMPTVILDPEVTFVAREIGGHTSYMSHHEATGKFFQLGPEEYRVASLLDGVRDVPELFETLRSEGIEWSTEELAKFIAQLIKANLAVIKHGPPRCDASSLAAATTSSEIEDRASHWLEVPEPISDADTPPQSPPPLGAFATLLRYLPLMISQRIPLVRGDRIATVLERYLGRAFDASGIAVWMLLVASSLCLVYGHADSFASELRQMFDPALWPILLLVWIVAKLIHEAGHAIAAKHHGVRVGQVGIMFFLLAPLAYVDVTDAWKLRRRFQRVQIALGGVYFELAVASLAAWAWWFLPDGYSKHLAAQIFLIAGPATLLVNANPLLRLDGYYVLSDLTEIPNLRMHGRRQLGAWLQNIFFGIPQPRPWLVGWRVWFASLHAGCSIVFQMVWMGGLVLGVAMWARGLGILLAIAGVLMWFVIPTIRWTWKIWMLHPAERFGLNHYRRRLLFFASLLVCVFQQLGTVSSPFDRRVAVVVRFQDEQVARSPSDAFVESVFVQRSQFVEQGTLLMRLSDPELRIKRDQKADDLEIAELQSIQFRRQGELAKSAAYRENANALRRQVAELDHQISQLTVVALRSGYVLGSNVDSLPGRFVPAGYELLRVSDPHEMELLAVVAEHDVDAYEQVHKRGDSSRVRLRGGQTIHAKPASLRSRAYRTVMHPALAATAGGPLAVEPALDGSGEMRLVQPYLESVTKLDPITSTEVRAGQLGTMTIRDNRPLLSRIYNAVRTDFEKLGRS</sequence>
<dbReference type="Proteomes" id="UP000316304">
    <property type="component" value="Unassembled WGS sequence"/>
</dbReference>
<dbReference type="AlphaFoldDB" id="A0A5C6CM32"/>